<keyword evidence="3" id="KW-1185">Reference proteome</keyword>
<feature type="compositionally biased region" description="Low complexity" evidence="1">
    <location>
        <begin position="476"/>
        <end position="494"/>
    </location>
</feature>
<dbReference type="Proteomes" id="UP000499080">
    <property type="component" value="Unassembled WGS sequence"/>
</dbReference>
<gene>
    <name evidence="2" type="ORF">AVEN_151657_1</name>
</gene>
<feature type="region of interest" description="Disordered" evidence="1">
    <location>
        <begin position="69"/>
        <end position="95"/>
    </location>
</feature>
<evidence type="ECO:0000313" key="3">
    <source>
        <dbReference type="Proteomes" id="UP000499080"/>
    </source>
</evidence>
<feature type="region of interest" description="Disordered" evidence="1">
    <location>
        <begin position="236"/>
        <end position="309"/>
    </location>
</feature>
<feature type="compositionally biased region" description="Basic and acidic residues" evidence="1">
    <location>
        <begin position="255"/>
        <end position="269"/>
    </location>
</feature>
<protein>
    <submittedName>
        <fullName evidence="2">Uncharacterized protein</fullName>
    </submittedName>
</protein>
<accession>A0A4Y2JVM6</accession>
<feature type="region of interest" description="Disordered" evidence="1">
    <location>
        <begin position="376"/>
        <end position="404"/>
    </location>
</feature>
<comment type="caution">
    <text evidence="2">The sequence shown here is derived from an EMBL/GenBank/DDBJ whole genome shotgun (WGS) entry which is preliminary data.</text>
</comment>
<organism evidence="2 3">
    <name type="scientific">Araneus ventricosus</name>
    <name type="common">Orbweaver spider</name>
    <name type="synonym">Epeira ventricosa</name>
    <dbReference type="NCBI Taxonomy" id="182803"/>
    <lineage>
        <taxon>Eukaryota</taxon>
        <taxon>Metazoa</taxon>
        <taxon>Ecdysozoa</taxon>
        <taxon>Arthropoda</taxon>
        <taxon>Chelicerata</taxon>
        <taxon>Arachnida</taxon>
        <taxon>Araneae</taxon>
        <taxon>Araneomorphae</taxon>
        <taxon>Entelegynae</taxon>
        <taxon>Araneoidea</taxon>
        <taxon>Araneidae</taxon>
        <taxon>Araneus</taxon>
    </lineage>
</organism>
<reference evidence="2 3" key="1">
    <citation type="journal article" date="2019" name="Sci. Rep.">
        <title>Orb-weaving spider Araneus ventricosus genome elucidates the spidroin gene catalogue.</title>
        <authorList>
            <person name="Kono N."/>
            <person name="Nakamura H."/>
            <person name="Ohtoshi R."/>
            <person name="Moran D.A.P."/>
            <person name="Shinohara A."/>
            <person name="Yoshida Y."/>
            <person name="Fujiwara M."/>
            <person name="Mori M."/>
            <person name="Tomita M."/>
            <person name="Arakawa K."/>
        </authorList>
    </citation>
    <scope>NUCLEOTIDE SEQUENCE [LARGE SCALE GENOMIC DNA]</scope>
</reference>
<feature type="compositionally biased region" description="Polar residues" evidence="1">
    <location>
        <begin position="377"/>
        <end position="387"/>
    </location>
</feature>
<feature type="compositionally biased region" description="Basic and acidic residues" evidence="1">
    <location>
        <begin position="453"/>
        <end position="462"/>
    </location>
</feature>
<evidence type="ECO:0000313" key="2">
    <source>
        <dbReference type="EMBL" id="GBM93402.1"/>
    </source>
</evidence>
<name>A0A4Y2JVM6_ARAVE</name>
<proteinExistence type="predicted"/>
<evidence type="ECO:0000256" key="1">
    <source>
        <dbReference type="SAM" id="MobiDB-lite"/>
    </source>
</evidence>
<dbReference type="AlphaFoldDB" id="A0A4Y2JVM6"/>
<sequence>MNKKRYYFNELSENFALRCLAQKAKATLQYNETLVKMYQNYNHVLYGQSPKLFIDLVKLNTRSIVSNCQRGSCTSPKQSRTSTSPETTNQATSTPVKKIPNVSTLQRKYLSFDDAGNVASQNVTTSQEKQLTPMKMNRNAKEPDILQHENLSLISSDKGESRIVSSNRRKQLTPMKVNPNAKEAENFPHKRSPLGYKEMEKAEAVNLEPHTPVKRQKAIVSPKKMERTIVNSITQVDRKYVTPNAQDPETAGNPESDKREPERSVEAVKKSAVSTLKIKENPSPYKEVGVEDVPTTDDGKNTSPEGTAIASDNQKSISTAEETTQIVQTSKDGRNYFSPVKEVKVSVSPVTNAQESVCSDDKVKILVRSVQDRKMNVSPNQGSNLSKSFEGKRKLPSPRTDNALCSSMPRIIQSSGAVEIEIDISCLSVENPSPTTSPVSLLGYKIMKTVTDENIDKERSPKDVNLSITESKPGCSRDSSPSTRSSVTSSPPVVANTNSPIRDMIGLGKYNLSYKPSKGSPPTSISSATLSPPRIKNMDTNTLVYCITQLKTLIAKRDACMRPIYYSLKGIGTNLVYLNTHIQYIVQIMQNIPIVNKGYVNEDLTKNIFGLITLASQFIKKLGSVKKDVQLDIDFWTECFEQIRKIRSQNEPLMSNGKILVTIKDLHTFEEELKEKWDSLDDTIPAVESRRSLFLTTADDLEKCINLFVKSLITVGVLKPSSTPVL</sequence>
<dbReference type="EMBL" id="BGPR01003871">
    <property type="protein sequence ID" value="GBM93402.1"/>
    <property type="molecule type" value="Genomic_DNA"/>
</dbReference>
<feature type="region of interest" description="Disordered" evidence="1">
    <location>
        <begin position="453"/>
        <end position="498"/>
    </location>
</feature>